<sequence length="45" mass="4661">MGFPGRMSAEPSWVRAWTGGLPAVHVGDAAPMVSAARPPDLDLGE</sequence>
<reference evidence="1 2" key="1">
    <citation type="submission" date="2020-08" db="EMBL/GenBank/DDBJ databases">
        <title>Sequencing the genomes of 1000 actinobacteria strains.</title>
        <authorList>
            <person name="Klenk H.-P."/>
        </authorList>
    </citation>
    <scope>NUCLEOTIDE SEQUENCE [LARGE SCALE GENOMIC DNA]</scope>
    <source>
        <strain evidence="1 2">DSM 45507</strain>
    </source>
</reference>
<name>A0A7W9GFV8_9ACTN</name>
<dbReference type="Proteomes" id="UP000579153">
    <property type="component" value="Unassembled WGS sequence"/>
</dbReference>
<dbReference type="EMBL" id="JACHMB010000001">
    <property type="protein sequence ID" value="MBB5783024.1"/>
    <property type="molecule type" value="Genomic_DNA"/>
</dbReference>
<comment type="caution">
    <text evidence="1">The sequence shown here is derived from an EMBL/GenBank/DDBJ whole genome shotgun (WGS) entry which is preliminary data.</text>
</comment>
<evidence type="ECO:0000313" key="2">
    <source>
        <dbReference type="Proteomes" id="UP000579153"/>
    </source>
</evidence>
<keyword evidence="2" id="KW-1185">Reference proteome</keyword>
<dbReference type="AlphaFoldDB" id="A0A7W9GFV8"/>
<organism evidence="1 2">
    <name type="scientific">Nonomuraea jabiensis</name>
    <dbReference type="NCBI Taxonomy" id="882448"/>
    <lineage>
        <taxon>Bacteria</taxon>
        <taxon>Bacillati</taxon>
        <taxon>Actinomycetota</taxon>
        <taxon>Actinomycetes</taxon>
        <taxon>Streptosporangiales</taxon>
        <taxon>Streptosporangiaceae</taxon>
        <taxon>Nonomuraea</taxon>
    </lineage>
</organism>
<accession>A0A7W9GFV8</accession>
<proteinExistence type="predicted"/>
<dbReference type="RefSeq" id="WP_185076039.1">
    <property type="nucleotide sequence ID" value="NZ_JBFAPN010000012.1"/>
</dbReference>
<gene>
    <name evidence="1" type="ORF">HD596_009780</name>
</gene>
<evidence type="ECO:0000313" key="1">
    <source>
        <dbReference type="EMBL" id="MBB5783024.1"/>
    </source>
</evidence>
<protein>
    <submittedName>
        <fullName evidence="1">Uncharacterized protein</fullName>
    </submittedName>
</protein>